<feature type="transmembrane region" description="Helical" evidence="2">
    <location>
        <begin position="107"/>
        <end position="130"/>
    </location>
</feature>
<dbReference type="Proteomes" id="UP000266745">
    <property type="component" value="Chromosome"/>
</dbReference>
<keyword evidence="2" id="KW-0812">Transmembrane</keyword>
<feature type="transmembrane region" description="Helical" evidence="2">
    <location>
        <begin position="47"/>
        <end position="68"/>
    </location>
</feature>
<dbReference type="AlphaFoldDB" id="A0A3G1B7A3"/>
<reference evidence="3 4" key="1">
    <citation type="journal article" date="2016" name="Sci. Rep.">
        <title>A novel ammonia-oxidizing archaeon from wastewater treatment plant: Its enrichment, physiological and genomic characteristics.</title>
        <authorList>
            <person name="Li Y."/>
            <person name="Ding K."/>
            <person name="Wen X."/>
            <person name="Zhang B."/>
            <person name="Shen B."/>
            <person name="Yang Y."/>
        </authorList>
    </citation>
    <scope>NUCLEOTIDE SEQUENCE [LARGE SCALE GENOMIC DNA]</scope>
    <source>
        <strain evidence="3 4">SAT1</strain>
    </source>
</reference>
<keyword evidence="2" id="KW-0472">Membrane</keyword>
<gene>
    <name evidence="3" type="ORF">SU86_006520</name>
</gene>
<organism evidence="3 4">
    <name type="scientific">Candidatus Nitrosotenuis cloacae</name>
    <dbReference type="NCBI Taxonomy" id="1603555"/>
    <lineage>
        <taxon>Archaea</taxon>
        <taxon>Nitrososphaerota</taxon>
        <taxon>Candidatus Nitrosotenuis</taxon>
    </lineage>
</organism>
<evidence type="ECO:0000256" key="1">
    <source>
        <dbReference type="SAM" id="MobiDB-lite"/>
    </source>
</evidence>
<feature type="transmembrane region" description="Helical" evidence="2">
    <location>
        <begin position="74"/>
        <end position="95"/>
    </location>
</feature>
<evidence type="ECO:0000256" key="2">
    <source>
        <dbReference type="SAM" id="Phobius"/>
    </source>
</evidence>
<accession>A0A3G1B7A3</accession>
<proteinExistence type="predicted"/>
<evidence type="ECO:0000313" key="4">
    <source>
        <dbReference type="Proteomes" id="UP000266745"/>
    </source>
</evidence>
<sequence length="143" mass="15959">MVEISLKHPKKKAPDSDEPTNNTPEVEPPADSQDDITRRKKLLDKLFWIRVGMAALGGIAATFLFESIDGEERRWASIIFMIIVFVASAIIGKGMKIGLPRSDRKKIVTTGIGSYVFIYLFMWILSYTLVHLPTTGAIPLNPI</sequence>
<dbReference type="KEGG" id="tah:SU86_006520"/>
<name>A0A3G1B7A3_9ARCH</name>
<dbReference type="STRING" id="1603555.SU86_006520"/>
<protein>
    <submittedName>
        <fullName evidence="3">Uncharacterized protein</fullName>
    </submittedName>
</protein>
<evidence type="ECO:0000313" key="3">
    <source>
        <dbReference type="EMBL" id="AJZ76081.1"/>
    </source>
</evidence>
<keyword evidence="2" id="KW-1133">Transmembrane helix</keyword>
<feature type="region of interest" description="Disordered" evidence="1">
    <location>
        <begin position="1"/>
        <end position="34"/>
    </location>
</feature>
<dbReference type="EMBL" id="CP011097">
    <property type="protein sequence ID" value="AJZ76081.1"/>
    <property type="molecule type" value="Genomic_DNA"/>
</dbReference>
<keyword evidence="4" id="KW-1185">Reference proteome</keyword>